<name>B2GHN5_KOCRD</name>
<dbReference type="KEGG" id="krh:KRH_05270"/>
<accession>B2GHN5</accession>
<proteinExistence type="predicted"/>
<organism evidence="1 2">
    <name type="scientific">Kocuria rhizophila (strain ATCC 9341 / DSM 348 / NBRC 103217 / DC2201)</name>
    <dbReference type="NCBI Taxonomy" id="378753"/>
    <lineage>
        <taxon>Bacteria</taxon>
        <taxon>Bacillati</taxon>
        <taxon>Actinomycetota</taxon>
        <taxon>Actinomycetes</taxon>
        <taxon>Micrococcales</taxon>
        <taxon>Micrococcaceae</taxon>
        <taxon>Kocuria</taxon>
    </lineage>
</organism>
<dbReference type="Proteomes" id="UP000008838">
    <property type="component" value="Chromosome"/>
</dbReference>
<keyword evidence="2" id="KW-1185">Reference proteome</keyword>
<dbReference type="AlphaFoldDB" id="B2GHN5"/>
<gene>
    <name evidence="1" type="ordered locus">KRH_05270</name>
</gene>
<dbReference type="eggNOG" id="COG4271">
    <property type="taxonomic scope" value="Bacteria"/>
</dbReference>
<protein>
    <recommendedName>
        <fullName evidence="3">CD-NTase-associated protein 12/Pycsar effector protein TIR domain-containing protein</fullName>
    </recommendedName>
</protein>
<evidence type="ECO:0000313" key="2">
    <source>
        <dbReference type="Proteomes" id="UP000008838"/>
    </source>
</evidence>
<evidence type="ECO:0008006" key="3">
    <source>
        <dbReference type="Google" id="ProtNLM"/>
    </source>
</evidence>
<dbReference type="STRING" id="378753.KRH_05270"/>
<sequence length="297" mass="33457">MIPAKGGNMFNLLVGYTHDENEIVPRDRLFEYTDQKLQERLGEDYISTLTSIPALSMPEIQDDGSEKFARVGSVSKSHDAQWGPAFRFLPNPNVDPIPASTIQNLVTDLKISSEGWGEFSRTHWAVKDVDLFQVLFEHQARLSKGGSQAFRSSGAVRFPVETPRNPKLVVVMMPFKKEFDVVHETIRGAVDDAGLISVRVDDIWEHDHVMGDVLSALWEGQIVIADLTGRNPNVFYEVGLAHALPRKTVLLTQNADDVPFDLQPIRYLMYGLGSSERQKLRGDLSKRLRTLIQQEQD</sequence>
<reference evidence="1 2" key="1">
    <citation type="journal article" date="2008" name="J. Bacteriol.">
        <title>Complete genome sequence of the soil actinomycete Kocuria rhizophila.</title>
        <authorList>
            <person name="Takarada H."/>
            <person name="Sekine M."/>
            <person name="Kosugi H."/>
            <person name="Matsuo Y."/>
            <person name="Fujisawa T."/>
            <person name="Omata S."/>
            <person name="Kishi E."/>
            <person name="Shimizu A."/>
            <person name="Tsukatani N."/>
            <person name="Tanikawa S."/>
            <person name="Fujita N."/>
            <person name="Harayama S."/>
        </authorList>
    </citation>
    <scope>NUCLEOTIDE SEQUENCE [LARGE SCALE GENOMIC DNA]</scope>
    <source>
        <strain evidence="2">ATCC 9341 / DSM 348 / NBRC 103217 / DC2201</strain>
    </source>
</reference>
<dbReference type="eggNOG" id="COG0457">
    <property type="taxonomic scope" value="Bacteria"/>
</dbReference>
<dbReference type="EMBL" id="AP009152">
    <property type="protein sequence ID" value="BAG28874.1"/>
    <property type="molecule type" value="Genomic_DNA"/>
</dbReference>
<dbReference type="HOGENOM" id="CLU_059735_0_0_11"/>
<evidence type="ECO:0000313" key="1">
    <source>
        <dbReference type="EMBL" id="BAG28874.1"/>
    </source>
</evidence>